<dbReference type="Pfam" id="PF08743">
    <property type="entry name" value="Nse4_C"/>
    <property type="match status" value="1"/>
</dbReference>
<evidence type="ECO:0000256" key="5">
    <source>
        <dbReference type="ARBA" id="ARBA00023204"/>
    </source>
</evidence>
<keyword evidence="3 7" id="KW-0227">DNA damage</keyword>
<dbReference type="GO" id="GO:0030915">
    <property type="term" value="C:Smc5-Smc6 complex"/>
    <property type="evidence" value="ECO:0007669"/>
    <property type="project" value="UniProtKB-UniRule"/>
</dbReference>
<feature type="region of interest" description="Disordered" evidence="8">
    <location>
        <begin position="1"/>
        <end position="65"/>
    </location>
</feature>
<dbReference type="Proteomes" id="UP000246740">
    <property type="component" value="Unassembled WGS sequence"/>
</dbReference>
<dbReference type="InterPro" id="IPR014854">
    <property type="entry name" value="Nse4_C"/>
</dbReference>
<comment type="subunit">
    <text evidence="7">Component of the SMC5-SMC6 complex.</text>
</comment>
<evidence type="ECO:0000256" key="7">
    <source>
        <dbReference type="RuleBase" id="RU365071"/>
    </source>
</evidence>
<proteinExistence type="inferred from homology"/>
<evidence type="ECO:0000256" key="4">
    <source>
        <dbReference type="ARBA" id="ARBA00023172"/>
    </source>
</evidence>
<name>A0A317XZF9_9BASI</name>
<gene>
    <name evidence="11" type="ORF">BCV70DRAFT_154748</name>
</gene>
<dbReference type="OrthoDB" id="361242at2759"/>
<organism evidence="11 12">
    <name type="scientific">Testicularia cyperi</name>
    <dbReference type="NCBI Taxonomy" id="1882483"/>
    <lineage>
        <taxon>Eukaryota</taxon>
        <taxon>Fungi</taxon>
        <taxon>Dikarya</taxon>
        <taxon>Basidiomycota</taxon>
        <taxon>Ustilaginomycotina</taxon>
        <taxon>Ustilaginomycetes</taxon>
        <taxon>Ustilaginales</taxon>
        <taxon>Anthracoideaceae</taxon>
        <taxon>Testicularia</taxon>
    </lineage>
</organism>
<dbReference type="Pfam" id="PF15412">
    <property type="entry name" value="Nse4-Nse3_bdg"/>
    <property type="match status" value="1"/>
</dbReference>
<evidence type="ECO:0000259" key="9">
    <source>
        <dbReference type="Pfam" id="PF08743"/>
    </source>
</evidence>
<comment type="subcellular location">
    <subcellularLocation>
        <location evidence="1 7">Nucleus</location>
    </subcellularLocation>
</comment>
<evidence type="ECO:0000256" key="2">
    <source>
        <dbReference type="ARBA" id="ARBA00008997"/>
    </source>
</evidence>
<evidence type="ECO:0000256" key="6">
    <source>
        <dbReference type="ARBA" id="ARBA00023242"/>
    </source>
</evidence>
<feature type="domain" description="Nse4/EID protein Nse3/MAGE-binding" evidence="10">
    <location>
        <begin position="111"/>
        <end position="166"/>
    </location>
</feature>
<evidence type="ECO:0000259" key="10">
    <source>
        <dbReference type="Pfam" id="PF15412"/>
    </source>
</evidence>
<dbReference type="PANTHER" id="PTHR16140">
    <property type="entry name" value="NON-STRUCTURAL MAINTENANCE OF CHROMOSOMES ELEMENT 4"/>
    <property type="match status" value="1"/>
</dbReference>
<dbReference type="FunCoup" id="A0A317XZF9">
    <property type="interactions" value="219"/>
</dbReference>
<evidence type="ECO:0000313" key="12">
    <source>
        <dbReference type="Proteomes" id="UP000246740"/>
    </source>
</evidence>
<dbReference type="InterPro" id="IPR027786">
    <property type="entry name" value="Nse4/EID"/>
</dbReference>
<keyword evidence="5 7" id="KW-0234">DNA repair</keyword>
<reference evidence="11 12" key="1">
    <citation type="journal article" date="2018" name="Mol. Biol. Evol.">
        <title>Broad Genomic Sampling Reveals a Smut Pathogenic Ancestry of the Fungal Clade Ustilaginomycotina.</title>
        <authorList>
            <person name="Kijpornyongpan T."/>
            <person name="Mondo S.J."/>
            <person name="Barry K."/>
            <person name="Sandor L."/>
            <person name="Lee J."/>
            <person name="Lipzen A."/>
            <person name="Pangilinan J."/>
            <person name="LaButti K."/>
            <person name="Hainaut M."/>
            <person name="Henrissat B."/>
            <person name="Grigoriev I.V."/>
            <person name="Spatafora J.W."/>
            <person name="Aime M.C."/>
        </authorList>
    </citation>
    <scope>NUCLEOTIDE SEQUENCE [LARGE SCALE GENOMIC DNA]</scope>
    <source>
        <strain evidence="11 12">MCA 3645</strain>
    </source>
</reference>
<dbReference type="GO" id="GO:0006310">
    <property type="term" value="P:DNA recombination"/>
    <property type="evidence" value="ECO:0007669"/>
    <property type="project" value="UniProtKB-UniRule"/>
</dbReference>
<dbReference type="STRING" id="1882483.A0A317XZF9"/>
<dbReference type="EMBL" id="KZ819188">
    <property type="protein sequence ID" value="PWZ03645.1"/>
    <property type="molecule type" value="Genomic_DNA"/>
</dbReference>
<dbReference type="GO" id="GO:0006281">
    <property type="term" value="P:DNA repair"/>
    <property type="evidence" value="ECO:0007669"/>
    <property type="project" value="UniProtKB-UniRule"/>
</dbReference>
<evidence type="ECO:0000256" key="8">
    <source>
        <dbReference type="SAM" id="MobiDB-lite"/>
    </source>
</evidence>
<protein>
    <recommendedName>
        <fullName evidence="7">Non-structural maintenance of chromosomes element 4</fullName>
    </recommendedName>
</protein>
<evidence type="ECO:0000256" key="1">
    <source>
        <dbReference type="ARBA" id="ARBA00004123"/>
    </source>
</evidence>
<keyword evidence="6 7" id="KW-0539">Nucleus</keyword>
<dbReference type="InterPro" id="IPR029225">
    <property type="entry name" value="Nse4_Nse3-bd"/>
</dbReference>
<evidence type="ECO:0000313" key="11">
    <source>
        <dbReference type="EMBL" id="PWZ03645.1"/>
    </source>
</evidence>
<feature type="compositionally biased region" description="Polar residues" evidence="8">
    <location>
        <begin position="28"/>
        <end position="45"/>
    </location>
</feature>
<feature type="compositionally biased region" description="Basic and acidic residues" evidence="8">
    <location>
        <begin position="56"/>
        <end position="65"/>
    </location>
</feature>
<evidence type="ECO:0000256" key="3">
    <source>
        <dbReference type="ARBA" id="ARBA00022763"/>
    </source>
</evidence>
<keyword evidence="4 7" id="KW-0233">DNA recombination</keyword>
<dbReference type="InParanoid" id="A0A317XZF9"/>
<dbReference type="AlphaFoldDB" id="A0A317XZF9"/>
<comment type="function">
    <text evidence="7">Component of the SMC5-SMC6 complex, that promotes sister chromatid alignment after DNA damage and facilitates double-stranded DNA breaks (DSBs) repair via homologous recombination between sister chromatids.</text>
</comment>
<dbReference type="PANTHER" id="PTHR16140:SF0">
    <property type="entry name" value="NON-STRUCTURAL MAINTENANCE OF CHROMOSOMES ELEMENT 4"/>
    <property type="match status" value="1"/>
</dbReference>
<sequence>MARKAHDEAGPSASRGSGGATTARDNAEGSSSSRRPANGGQSNGAQDAFVYNPRQDPSDRRQVRSDYRQLIAEAEESRKDSSLKPRDLLQLIEKADSLHERVVAPSESILDTKTLSSMSEIGARMARKMKLNADAFDTNEFVTRLARYLGGEAAPVRSAGSGDDDDARQRVEDWDWAKLGRLAAGYSRRAVSIDFLLGPLEIVAKQRKQPTQRRVDDVPAERAAPQQLKQQDLQNNAENDTTAQVRKVARLLAEQGDGGVNLFRFVADPDSFTNTIENLFHVSFLVREGRASLAIDDDGNAILCELPRCLHFILPAPSLFFAQICFD</sequence>
<dbReference type="GO" id="GO:0005634">
    <property type="term" value="C:nucleus"/>
    <property type="evidence" value="ECO:0007669"/>
    <property type="project" value="UniProtKB-SubCell"/>
</dbReference>
<feature type="domain" description="Non-structural maintenance of chromosome element 4 C-terminal" evidence="9">
    <location>
        <begin position="260"/>
        <end position="303"/>
    </location>
</feature>
<feature type="compositionally biased region" description="Low complexity" evidence="8">
    <location>
        <begin position="12"/>
        <end position="24"/>
    </location>
</feature>
<keyword evidence="12" id="KW-1185">Reference proteome</keyword>
<comment type="similarity">
    <text evidence="2 7">Belongs to the NSE4 family.</text>
</comment>
<accession>A0A317XZF9</accession>